<accession>A0A4S8LJ60</accession>
<evidence type="ECO:0000256" key="1">
    <source>
        <dbReference type="SAM" id="MobiDB-lite"/>
    </source>
</evidence>
<dbReference type="Proteomes" id="UP000297245">
    <property type="component" value="Unassembled WGS sequence"/>
</dbReference>
<sequence length="534" mass="60481">MARHRLQEPLPTNLTPRPRTDFQESIEFCHYFALANVWIRIRAHLIAGLNATECDFLPTFDNLAMAAYQQYNYAYVAADITNPPSFEQLSDSQLVHGVRGLILWVNAFAQTFNIICDLHNHHAAEVYCDDELTQLYFCTEVVMKEIAKSFLRSELWQPIDPEFLPFEPNAMVSFRHSLPQLMKPLVQELAYPNPFGDPSNDETRYPQPKSDAIRKPTNYYCRQMVKALKTDSQFVGDFLYGQTHPGKNKHANDPFYKQLKSNFSVPSYRSPYTPDPRVPHELQGKQCAQDLTPSESSSDDKWQPDVTSAKRKASEDPVPVKSIKKPKPGVFTASSSKMTRKPKGHTKIADLDTICEWVSKPLHNTSAIYFAYPTYTDSDLLPSIPWTNNDDQQIHSPSVSERVNRVSNYASPQMSIRPMEMQISPSLVLPASYTSFLATRANYACDKALYAYIRNLRVSLGMSPSPKRTKGALVVDGGASSVYPRNRMNHIFDHTNGMGTMICANNAFLSVVAPIDNNLTPTMERWQDIDTETD</sequence>
<gene>
    <name evidence="2" type="ORF">K435DRAFT_866067</name>
</gene>
<dbReference type="AlphaFoldDB" id="A0A4S8LJ60"/>
<evidence type="ECO:0000313" key="3">
    <source>
        <dbReference type="Proteomes" id="UP000297245"/>
    </source>
</evidence>
<protein>
    <submittedName>
        <fullName evidence="2">Uncharacterized protein</fullName>
    </submittedName>
</protein>
<organism evidence="2 3">
    <name type="scientific">Dendrothele bispora (strain CBS 962.96)</name>
    <dbReference type="NCBI Taxonomy" id="1314807"/>
    <lineage>
        <taxon>Eukaryota</taxon>
        <taxon>Fungi</taxon>
        <taxon>Dikarya</taxon>
        <taxon>Basidiomycota</taxon>
        <taxon>Agaricomycotina</taxon>
        <taxon>Agaricomycetes</taxon>
        <taxon>Agaricomycetidae</taxon>
        <taxon>Agaricales</taxon>
        <taxon>Agaricales incertae sedis</taxon>
        <taxon>Dendrothele</taxon>
    </lineage>
</organism>
<feature type="region of interest" description="Disordered" evidence="1">
    <location>
        <begin position="192"/>
        <end position="211"/>
    </location>
</feature>
<name>A0A4S8LJ60_DENBC</name>
<dbReference type="EMBL" id="ML179401">
    <property type="protein sequence ID" value="THU88648.1"/>
    <property type="molecule type" value="Genomic_DNA"/>
</dbReference>
<evidence type="ECO:0000313" key="2">
    <source>
        <dbReference type="EMBL" id="THU88648.1"/>
    </source>
</evidence>
<proteinExistence type="predicted"/>
<keyword evidence="3" id="KW-1185">Reference proteome</keyword>
<feature type="region of interest" description="Disordered" evidence="1">
    <location>
        <begin position="266"/>
        <end position="344"/>
    </location>
</feature>
<reference evidence="2 3" key="1">
    <citation type="journal article" date="2019" name="Nat. Ecol. Evol.">
        <title>Megaphylogeny resolves global patterns of mushroom evolution.</title>
        <authorList>
            <person name="Varga T."/>
            <person name="Krizsan K."/>
            <person name="Foldi C."/>
            <person name="Dima B."/>
            <person name="Sanchez-Garcia M."/>
            <person name="Sanchez-Ramirez S."/>
            <person name="Szollosi G.J."/>
            <person name="Szarkandi J.G."/>
            <person name="Papp V."/>
            <person name="Albert L."/>
            <person name="Andreopoulos W."/>
            <person name="Angelini C."/>
            <person name="Antonin V."/>
            <person name="Barry K.W."/>
            <person name="Bougher N.L."/>
            <person name="Buchanan P."/>
            <person name="Buyck B."/>
            <person name="Bense V."/>
            <person name="Catcheside P."/>
            <person name="Chovatia M."/>
            <person name="Cooper J."/>
            <person name="Damon W."/>
            <person name="Desjardin D."/>
            <person name="Finy P."/>
            <person name="Geml J."/>
            <person name="Haridas S."/>
            <person name="Hughes K."/>
            <person name="Justo A."/>
            <person name="Karasinski D."/>
            <person name="Kautmanova I."/>
            <person name="Kiss B."/>
            <person name="Kocsube S."/>
            <person name="Kotiranta H."/>
            <person name="LaButti K.M."/>
            <person name="Lechner B.E."/>
            <person name="Liimatainen K."/>
            <person name="Lipzen A."/>
            <person name="Lukacs Z."/>
            <person name="Mihaltcheva S."/>
            <person name="Morgado L.N."/>
            <person name="Niskanen T."/>
            <person name="Noordeloos M.E."/>
            <person name="Ohm R.A."/>
            <person name="Ortiz-Santana B."/>
            <person name="Ovrebo C."/>
            <person name="Racz N."/>
            <person name="Riley R."/>
            <person name="Savchenko A."/>
            <person name="Shiryaev A."/>
            <person name="Soop K."/>
            <person name="Spirin V."/>
            <person name="Szebenyi C."/>
            <person name="Tomsovsky M."/>
            <person name="Tulloss R.E."/>
            <person name="Uehling J."/>
            <person name="Grigoriev I.V."/>
            <person name="Vagvolgyi C."/>
            <person name="Papp T."/>
            <person name="Martin F.M."/>
            <person name="Miettinen O."/>
            <person name="Hibbett D.S."/>
            <person name="Nagy L.G."/>
        </authorList>
    </citation>
    <scope>NUCLEOTIDE SEQUENCE [LARGE SCALE GENOMIC DNA]</scope>
    <source>
        <strain evidence="2 3">CBS 962.96</strain>
    </source>
</reference>